<sequence length="665" mass="74531">KFQGKVDEGFLIGYSMCSKAFRVISSRTRIVQETLYVNFLKNKPNVAGAGHTWLFDIDSLSGTMNYHPVSVANHTNAGAGFQDSFDAKKAREEVTQTYVLFPAWSAGSTNPQDNDKDALVDGKEHGVDIQKSVSADIHFSSRYRDLNAEFEECSNNNSNRFNASSSLVPTAGHNFINSTNNFSAVGPSNTAVSPTYENSSFQDASTSSYDPDMPTLEDFTYSDNEAAIGAEADINNLESSISISPILTTKIHKDHPISQIIGDLSSTTQTRSMVREVKDQGGLSQMFDKEFHTCMFACFLLQEEPKRIHQALKDPSWIEAMQEELSQFKLQKEEGNDYEEVFAPVARIKAIRLFLAFASFMGFLVYQMDVKSEFVYGTIEKEVYVCQPPVFEDLDHHGKVYKVVKALYGLHQAPRAWSSGNKLILQLDRDEGVELIGSDISNRPGSSLKVLSMQEDDSEVQEAVEVVTTAKLITEVVNAASTPVSGASTIIPTAKQIIPVAEPNIPTVTIIATPVKVAATSTRRRRRVVIRDLEEESSATTSDETKSKDKGKGILVEEPKPMKKKQQVEIDEAYARKLHEELNQDIDWDVAIKHTEAQARRNMIMYLKNTARFKLDYFKGKSYDDIRPIFEARFNTNMEFLLKSMEQIEEEEERRELESINETPA</sequence>
<reference evidence="4" key="1">
    <citation type="journal article" date="2019" name="Sci. Rep.">
        <title>Draft genome of Tanacetum cinerariifolium, the natural source of mosquito coil.</title>
        <authorList>
            <person name="Yamashiro T."/>
            <person name="Shiraishi A."/>
            <person name="Satake H."/>
            <person name="Nakayama K."/>
        </authorList>
    </citation>
    <scope>NUCLEOTIDE SEQUENCE</scope>
</reference>
<evidence type="ECO:0000259" key="3">
    <source>
        <dbReference type="Pfam" id="PF07727"/>
    </source>
</evidence>
<feature type="domain" description="Reverse transcriptase Ty1/copia-type" evidence="3">
    <location>
        <begin position="333"/>
        <end position="420"/>
    </location>
</feature>
<organism evidence="4">
    <name type="scientific">Tanacetum cinerariifolium</name>
    <name type="common">Dalmatian daisy</name>
    <name type="synonym">Chrysanthemum cinerariifolium</name>
    <dbReference type="NCBI Taxonomy" id="118510"/>
    <lineage>
        <taxon>Eukaryota</taxon>
        <taxon>Viridiplantae</taxon>
        <taxon>Streptophyta</taxon>
        <taxon>Embryophyta</taxon>
        <taxon>Tracheophyta</taxon>
        <taxon>Spermatophyta</taxon>
        <taxon>Magnoliopsida</taxon>
        <taxon>eudicotyledons</taxon>
        <taxon>Gunneridae</taxon>
        <taxon>Pentapetalae</taxon>
        <taxon>asterids</taxon>
        <taxon>campanulids</taxon>
        <taxon>Asterales</taxon>
        <taxon>Asteraceae</taxon>
        <taxon>Asteroideae</taxon>
        <taxon>Anthemideae</taxon>
        <taxon>Anthemidinae</taxon>
        <taxon>Tanacetum</taxon>
    </lineage>
</organism>
<dbReference type="AlphaFoldDB" id="A0A699HZM5"/>
<dbReference type="InterPro" id="IPR013103">
    <property type="entry name" value="RVT_2"/>
</dbReference>
<dbReference type="Pfam" id="PF07727">
    <property type="entry name" value="RVT_2"/>
    <property type="match status" value="1"/>
</dbReference>
<protein>
    <recommendedName>
        <fullName evidence="3">Reverse transcriptase Ty1/copia-type domain-containing protein</fullName>
    </recommendedName>
</protein>
<feature type="coiled-coil region" evidence="1">
    <location>
        <begin position="631"/>
        <end position="658"/>
    </location>
</feature>
<feature type="compositionally biased region" description="Basic and acidic residues" evidence="2">
    <location>
        <begin position="543"/>
        <end position="553"/>
    </location>
</feature>
<gene>
    <name evidence="4" type="ORF">Tci_462446</name>
</gene>
<evidence type="ECO:0000256" key="2">
    <source>
        <dbReference type="SAM" id="MobiDB-lite"/>
    </source>
</evidence>
<keyword evidence="1" id="KW-0175">Coiled coil</keyword>
<evidence type="ECO:0000256" key="1">
    <source>
        <dbReference type="SAM" id="Coils"/>
    </source>
</evidence>
<proteinExistence type="predicted"/>
<feature type="region of interest" description="Disordered" evidence="2">
    <location>
        <begin position="534"/>
        <end position="553"/>
    </location>
</feature>
<accession>A0A699HZM5</accession>
<name>A0A699HZM5_TANCI</name>
<feature type="non-terminal residue" evidence="4">
    <location>
        <position position="1"/>
    </location>
</feature>
<comment type="caution">
    <text evidence="4">The sequence shown here is derived from an EMBL/GenBank/DDBJ whole genome shotgun (WGS) entry which is preliminary data.</text>
</comment>
<evidence type="ECO:0000313" key="4">
    <source>
        <dbReference type="EMBL" id="GEY90472.1"/>
    </source>
</evidence>
<dbReference type="EMBL" id="BKCJ010221009">
    <property type="protein sequence ID" value="GEY90472.1"/>
    <property type="molecule type" value="Genomic_DNA"/>
</dbReference>